<gene>
    <name evidence="1" type="ORF">FRX48_03579</name>
</gene>
<evidence type="ECO:0000313" key="1">
    <source>
        <dbReference type="EMBL" id="KAA6412588.1"/>
    </source>
</evidence>
<sequence length="137" mass="14954">MLMETRPDMQPWSTPEDLDNTIAETPLMLTASAIADAGVDLRADTYGTFNTVDIDEDQQWLVNADGSPRPPSISSQAEATVFTRRVVMLVVALGIFSYHSMTYDHLLPIFLQDKRIDGVSSWATSALHVPGGLGLST</sequence>
<comment type="caution">
    <text evidence="1">The sequence shown here is derived from an EMBL/GenBank/DDBJ whole genome shotgun (WGS) entry which is preliminary data.</text>
</comment>
<name>A0A5M8PSP1_9LECA</name>
<dbReference type="AlphaFoldDB" id="A0A5M8PSP1"/>
<protein>
    <submittedName>
        <fullName evidence="1">MFS transporter</fullName>
    </submittedName>
</protein>
<accession>A0A5M8PSP1</accession>
<evidence type="ECO:0000313" key="2">
    <source>
        <dbReference type="Proteomes" id="UP000324767"/>
    </source>
</evidence>
<reference evidence="1 2" key="1">
    <citation type="submission" date="2019-09" db="EMBL/GenBank/DDBJ databases">
        <title>The hologenome of the rock-dwelling lichen Lasallia pustulata.</title>
        <authorList>
            <person name="Greshake Tzovaras B."/>
            <person name="Segers F."/>
            <person name="Bicker A."/>
            <person name="Dal Grande F."/>
            <person name="Otte J."/>
            <person name="Hankeln T."/>
            <person name="Schmitt I."/>
            <person name="Ebersberger I."/>
        </authorList>
    </citation>
    <scope>NUCLEOTIDE SEQUENCE [LARGE SCALE GENOMIC DNA]</scope>
    <source>
        <strain evidence="1">A1-1</strain>
    </source>
</reference>
<dbReference type="EMBL" id="VXIT01000005">
    <property type="protein sequence ID" value="KAA6412588.1"/>
    <property type="molecule type" value="Genomic_DNA"/>
</dbReference>
<dbReference type="OrthoDB" id="10262656at2759"/>
<organism evidence="1 2">
    <name type="scientific">Lasallia pustulata</name>
    <dbReference type="NCBI Taxonomy" id="136370"/>
    <lineage>
        <taxon>Eukaryota</taxon>
        <taxon>Fungi</taxon>
        <taxon>Dikarya</taxon>
        <taxon>Ascomycota</taxon>
        <taxon>Pezizomycotina</taxon>
        <taxon>Lecanoromycetes</taxon>
        <taxon>OSLEUM clade</taxon>
        <taxon>Umbilicariomycetidae</taxon>
        <taxon>Umbilicariales</taxon>
        <taxon>Umbilicariaceae</taxon>
        <taxon>Lasallia</taxon>
    </lineage>
</organism>
<dbReference type="Proteomes" id="UP000324767">
    <property type="component" value="Unassembled WGS sequence"/>
</dbReference>
<proteinExistence type="predicted"/>